<dbReference type="Pfam" id="PF07722">
    <property type="entry name" value="Peptidase_C26"/>
    <property type="match status" value="1"/>
</dbReference>
<dbReference type="PROSITE" id="PS51273">
    <property type="entry name" value="GATASE_TYPE_1"/>
    <property type="match status" value="1"/>
</dbReference>
<keyword evidence="7" id="KW-1185">Reference proteome</keyword>
<comment type="similarity">
    <text evidence="1">Belongs to the peptidase C26 family.</text>
</comment>
<evidence type="ECO:0000313" key="6">
    <source>
        <dbReference type="EMBL" id="MBT0961624.1"/>
    </source>
</evidence>
<evidence type="ECO:0000256" key="5">
    <source>
        <dbReference type="ARBA" id="ARBA00066788"/>
    </source>
</evidence>
<dbReference type="InterPro" id="IPR029062">
    <property type="entry name" value="Class_I_gatase-like"/>
</dbReference>
<reference evidence="7" key="1">
    <citation type="journal article" date="2022" name="ISME J.">
        <title>Genetic and phylogenetic analysis of dissimilatory iodate-reducing bacteria identifies potential niches across the world's oceans.</title>
        <authorList>
            <person name="Reyes-Umana V."/>
            <person name="Henning Z."/>
            <person name="Lee K."/>
            <person name="Barnum T.P."/>
            <person name="Coates J.D."/>
        </authorList>
    </citation>
    <scope>NUCLEOTIDE SEQUENCE [LARGE SCALE GENOMIC DNA]</scope>
    <source>
        <strain evidence="7">IR12</strain>
    </source>
</reference>
<protein>
    <recommendedName>
        <fullName evidence="5">gamma-glutamyl-gamma-aminobutyrate hydrolase</fullName>
        <ecNumber evidence="5">3.5.1.94</ecNumber>
    </recommendedName>
</protein>
<dbReference type="FunFam" id="3.40.50.880:FF:000030">
    <property type="entry name" value="Gamma-glutamyl-gamma-aminobutyrate hydrolase PuuD"/>
    <property type="match status" value="1"/>
</dbReference>
<sequence length="265" mass="28649">MRSTLPRDTTETTRPLILLPACRKSIDGTTSFSVGEKYIDAVRLAGGQPLLVPYATDDELDALLGLADGVLLTGSPSNVHPAHYGKSLQDPPGALDTVRDDWVLPFIPRLLDKGIPLFAICRGLQELNVALGGSLHHAVHTLPGKNDHRTRDDLPEHTKYGPAHVVDIVPGALLEQLLDATQIEVNSLHGQAIDRLAPSLAVEANAPDGVIEAVSCPGARGFSLAVQWHPEWRAHDNPHSRKLFDAFGQACRDYQRTKTQTGING</sequence>
<name>A0A944DN06_DENI1</name>
<dbReference type="SUPFAM" id="SSF52317">
    <property type="entry name" value="Class I glutamine amidotransferase-like"/>
    <property type="match status" value="1"/>
</dbReference>
<organism evidence="6 7">
    <name type="scientific">Denitromonas iodatirespirans</name>
    <dbReference type="NCBI Taxonomy" id="2795389"/>
    <lineage>
        <taxon>Bacteria</taxon>
        <taxon>Pseudomonadati</taxon>
        <taxon>Pseudomonadota</taxon>
        <taxon>Betaproteobacteria</taxon>
        <taxon>Rhodocyclales</taxon>
        <taxon>Zoogloeaceae</taxon>
        <taxon>Denitromonas</taxon>
    </lineage>
</organism>
<dbReference type="InterPro" id="IPR011697">
    <property type="entry name" value="Peptidase_C26"/>
</dbReference>
<comment type="caution">
    <text evidence="6">The sequence shown here is derived from an EMBL/GenBank/DDBJ whole genome shotgun (WGS) entry which is preliminary data.</text>
</comment>
<comment type="pathway">
    <text evidence="4">Amine and polyamine degradation; putrescine degradation; 4-aminobutanoate from putrescine: step 4/4.</text>
</comment>
<evidence type="ECO:0000256" key="3">
    <source>
        <dbReference type="ARBA" id="ARBA00055068"/>
    </source>
</evidence>
<dbReference type="Proteomes" id="UP000694660">
    <property type="component" value="Unassembled WGS sequence"/>
</dbReference>
<accession>A0A944DN06</accession>
<dbReference type="CDD" id="cd01745">
    <property type="entry name" value="GATase1_2"/>
    <property type="match status" value="1"/>
</dbReference>
<evidence type="ECO:0000256" key="4">
    <source>
        <dbReference type="ARBA" id="ARBA00060634"/>
    </source>
</evidence>
<evidence type="ECO:0000313" key="7">
    <source>
        <dbReference type="Proteomes" id="UP000694660"/>
    </source>
</evidence>
<gene>
    <name evidence="6" type="ORF">I8J34_10625</name>
</gene>
<dbReference type="EMBL" id="JAEKFT010000010">
    <property type="protein sequence ID" value="MBT0961624.1"/>
    <property type="molecule type" value="Genomic_DNA"/>
</dbReference>
<dbReference type="GO" id="GO:0005829">
    <property type="term" value="C:cytosol"/>
    <property type="evidence" value="ECO:0007669"/>
    <property type="project" value="TreeGrafter"/>
</dbReference>
<dbReference type="PANTHER" id="PTHR43235">
    <property type="entry name" value="GLUTAMINE AMIDOTRANSFERASE PB2B2.05-RELATED"/>
    <property type="match status" value="1"/>
</dbReference>
<dbReference type="RefSeq" id="WP_214361381.1">
    <property type="nucleotide sequence ID" value="NZ_JAEKFT010000010.1"/>
</dbReference>
<comment type="catalytic activity">
    <reaction evidence="2">
        <text>4-(gamma-L-glutamylamino)butanoate + H2O = 4-aminobutanoate + L-glutamate</text>
        <dbReference type="Rhea" id="RHEA:19737"/>
        <dbReference type="ChEBI" id="CHEBI:15377"/>
        <dbReference type="ChEBI" id="CHEBI:29985"/>
        <dbReference type="ChEBI" id="CHEBI:58800"/>
        <dbReference type="ChEBI" id="CHEBI:59888"/>
        <dbReference type="EC" id="3.5.1.94"/>
    </reaction>
</comment>
<dbReference type="Gene3D" id="3.40.50.880">
    <property type="match status" value="1"/>
</dbReference>
<dbReference type="InterPro" id="IPR044668">
    <property type="entry name" value="PuuD-like"/>
</dbReference>
<dbReference type="GO" id="GO:0033969">
    <property type="term" value="F:gamma-glutamyl-gamma-aminobutyrate hydrolase activity"/>
    <property type="evidence" value="ECO:0007669"/>
    <property type="project" value="UniProtKB-EC"/>
</dbReference>
<dbReference type="PANTHER" id="PTHR43235:SF1">
    <property type="entry name" value="GLUTAMINE AMIDOTRANSFERASE PB2B2.05-RELATED"/>
    <property type="match status" value="1"/>
</dbReference>
<dbReference type="GO" id="GO:0006598">
    <property type="term" value="P:polyamine catabolic process"/>
    <property type="evidence" value="ECO:0007669"/>
    <property type="project" value="TreeGrafter"/>
</dbReference>
<proteinExistence type="inferred from homology"/>
<dbReference type="AlphaFoldDB" id="A0A944DN06"/>
<comment type="function">
    <text evidence="3">Involved in the breakdown of putrescine via hydrolysis of the gamma-glutamyl linkage of gamma-glutamyl-gamma-aminobutyrate.</text>
</comment>
<evidence type="ECO:0000256" key="1">
    <source>
        <dbReference type="ARBA" id="ARBA00011083"/>
    </source>
</evidence>
<keyword evidence="6" id="KW-0378">Hydrolase</keyword>
<evidence type="ECO:0000256" key="2">
    <source>
        <dbReference type="ARBA" id="ARBA00052718"/>
    </source>
</evidence>
<dbReference type="EC" id="3.5.1.94" evidence="5"/>